<dbReference type="AlphaFoldDB" id="A0ABC8TI16"/>
<evidence type="ECO:0000313" key="2">
    <source>
        <dbReference type="Proteomes" id="UP001642360"/>
    </source>
</evidence>
<dbReference type="EMBL" id="CAUOFW020004780">
    <property type="protein sequence ID" value="CAK9167230.1"/>
    <property type="molecule type" value="Genomic_DNA"/>
</dbReference>
<dbReference type="GO" id="GO:0016985">
    <property type="term" value="F:mannan endo-1,4-beta-mannosidase activity"/>
    <property type="evidence" value="ECO:0007669"/>
    <property type="project" value="UniProtKB-EC"/>
</dbReference>
<protein>
    <recommendedName>
        <fullName evidence="3">Mannan endo-1,4-beta-mannosidase</fullName>
    </recommendedName>
</protein>
<evidence type="ECO:0008006" key="3">
    <source>
        <dbReference type="Google" id="ProtNLM"/>
    </source>
</evidence>
<feature type="non-terminal residue" evidence="1">
    <location>
        <position position="1"/>
    </location>
</feature>
<comment type="caution">
    <text evidence="1">The sequence shown here is derived from an EMBL/GenBank/DDBJ whole genome shotgun (WGS) entry which is preliminary data.</text>
</comment>
<dbReference type="InterPro" id="IPR045053">
    <property type="entry name" value="MAN-like"/>
</dbReference>
<dbReference type="InterPro" id="IPR017853">
    <property type="entry name" value="GH"/>
</dbReference>
<dbReference type="Gene3D" id="3.20.20.80">
    <property type="entry name" value="Glycosidases"/>
    <property type="match status" value="1"/>
</dbReference>
<dbReference type="Proteomes" id="UP001642360">
    <property type="component" value="Unassembled WGS sequence"/>
</dbReference>
<gene>
    <name evidence="1" type="ORF">ILEXP_LOCUS36494</name>
</gene>
<evidence type="ECO:0000313" key="1">
    <source>
        <dbReference type="EMBL" id="CAK9167230.1"/>
    </source>
</evidence>
<accession>A0ABC8TI16</accession>
<dbReference type="PANTHER" id="PTHR31451">
    <property type="match status" value="1"/>
</dbReference>
<dbReference type="SUPFAM" id="SSF51445">
    <property type="entry name" value="(Trans)glycosidases"/>
    <property type="match status" value="1"/>
</dbReference>
<sequence>WIRAHIVDSKSVLGKPFLVIEFGKSSRSAWYSLRARDSNFGNVYNAIYSCATSDGPYAGELFWQLMA</sequence>
<dbReference type="GO" id="GO:0005576">
    <property type="term" value="C:extracellular region"/>
    <property type="evidence" value="ECO:0007669"/>
    <property type="project" value="UniProtKB-SubCell"/>
</dbReference>
<dbReference type="PANTHER" id="PTHR31451:SF39">
    <property type="entry name" value="MANNAN ENDO-1,4-BETA-MANNOSIDASE 1"/>
    <property type="match status" value="1"/>
</dbReference>
<name>A0ABC8TI16_9AQUA</name>
<reference evidence="1 2" key="1">
    <citation type="submission" date="2024-02" db="EMBL/GenBank/DDBJ databases">
        <authorList>
            <person name="Vignale AGUSTIN F."/>
            <person name="Sosa J E."/>
            <person name="Modenutti C."/>
        </authorList>
    </citation>
    <scope>NUCLEOTIDE SEQUENCE [LARGE SCALE GENOMIC DNA]</scope>
</reference>
<keyword evidence="2" id="KW-1185">Reference proteome</keyword>
<organism evidence="1 2">
    <name type="scientific">Ilex paraguariensis</name>
    <name type="common">yerba mate</name>
    <dbReference type="NCBI Taxonomy" id="185542"/>
    <lineage>
        <taxon>Eukaryota</taxon>
        <taxon>Viridiplantae</taxon>
        <taxon>Streptophyta</taxon>
        <taxon>Embryophyta</taxon>
        <taxon>Tracheophyta</taxon>
        <taxon>Spermatophyta</taxon>
        <taxon>Magnoliopsida</taxon>
        <taxon>eudicotyledons</taxon>
        <taxon>Gunneridae</taxon>
        <taxon>Pentapetalae</taxon>
        <taxon>asterids</taxon>
        <taxon>campanulids</taxon>
        <taxon>Aquifoliales</taxon>
        <taxon>Aquifoliaceae</taxon>
        <taxon>Ilex</taxon>
    </lineage>
</organism>
<proteinExistence type="predicted"/>